<dbReference type="SUPFAM" id="SSF48452">
    <property type="entry name" value="TPR-like"/>
    <property type="match status" value="1"/>
</dbReference>
<dbReference type="InterPro" id="IPR048987">
    <property type="entry name" value="PIN-TPR-GreABC"/>
</dbReference>
<reference evidence="2 3" key="1">
    <citation type="submission" date="2014-11" db="EMBL/GenBank/DDBJ databases">
        <title>Mycobacterium setense Manresensis Genome.</title>
        <authorList>
            <person name="Rech G."/>
            <person name="Sumoy L."/>
        </authorList>
    </citation>
    <scope>NUCLEOTIDE SEQUENCE [LARGE SCALE GENOMIC DNA]</scope>
    <source>
        <strain evidence="2 3">Manresensis</strain>
    </source>
</reference>
<dbReference type="Proteomes" id="UP000031004">
    <property type="component" value="Unassembled WGS sequence"/>
</dbReference>
<dbReference type="Pfam" id="PF20698">
    <property type="entry name" value="PIN-TPR-GreABC"/>
    <property type="match status" value="1"/>
</dbReference>
<dbReference type="InterPro" id="IPR011990">
    <property type="entry name" value="TPR-like_helical_dom_sf"/>
</dbReference>
<name>A0ABR4YRP9_9MYCO</name>
<organism evidence="2 3">
    <name type="scientific">Mycolicibacterium setense</name>
    <dbReference type="NCBI Taxonomy" id="431269"/>
    <lineage>
        <taxon>Bacteria</taxon>
        <taxon>Bacillati</taxon>
        <taxon>Actinomycetota</taxon>
        <taxon>Actinomycetes</taxon>
        <taxon>Mycobacteriales</taxon>
        <taxon>Mycobacteriaceae</taxon>
        <taxon>Mycolicibacterium</taxon>
    </lineage>
</organism>
<feature type="domain" description="PIN" evidence="1">
    <location>
        <begin position="417"/>
        <end position="555"/>
    </location>
</feature>
<comment type="caution">
    <text evidence="2">The sequence shown here is derived from an EMBL/GenBank/DDBJ whole genome shotgun (WGS) entry which is preliminary data.</text>
</comment>
<evidence type="ECO:0000259" key="1">
    <source>
        <dbReference type="Pfam" id="PF20698"/>
    </source>
</evidence>
<evidence type="ECO:0000313" key="2">
    <source>
        <dbReference type="EMBL" id="KHO23731.1"/>
    </source>
</evidence>
<proteinExistence type="predicted"/>
<dbReference type="Gene3D" id="1.25.40.10">
    <property type="entry name" value="Tetratricopeptide repeat domain"/>
    <property type="match status" value="1"/>
</dbReference>
<accession>A0ABR4YRP9</accession>
<protein>
    <recommendedName>
        <fullName evidence="1">PIN domain-containing protein</fullName>
    </recommendedName>
</protein>
<dbReference type="EMBL" id="JTLZ01000008">
    <property type="protein sequence ID" value="KHO23731.1"/>
    <property type="molecule type" value="Genomic_DNA"/>
</dbReference>
<evidence type="ECO:0000313" key="3">
    <source>
        <dbReference type="Proteomes" id="UP000031004"/>
    </source>
</evidence>
<keyword evidence="3" id="KW-1185">Reference proteome</keyword>
<gene>
    <name evidence="2" type="ORF">QQ44_16085</name>
</gene>
<sequence>MRREAATMAAHLKTPQIARQLAVGTGPRTEHEVEALIALFAQDDDAALAHFQAAIDFVDETQEVEQLSLQIALLGARSPKLNQLPVEKQQELNLIADAHGGNEEAISILRTRARSNRLLARVLIGLAIDAQDARGVAKQAEQSGRRWSDPDLLLLAAEQYIDLEEYDPAVQCAQESLRFSSSAWEGALRAHNVKIQAFTVRGMWAPAINVAMDVLAKEPENRSAAWALTQCQYNLGRFEQAWKSYTEVGGRPAPRDEQEALVRLDLWRRFERDASNIDTLRSLLEQFPDSRAIKASVVSSLLFIPLADDDSEIAEHIRLMVAPLLEELPDVFVQQEIDQTNPLESFRELLRDQPDTSAQDAKLEEGRFPIGMAATLHRRTLTEVLAVRTHAPLFAGDTETFESEVATASAAMGSPVVVDLTALYAISAMNESLSDLLLGRFLDPIAARAQLVDAIQGCDRLAGRSTLQIRLAADGSPVPISISTEEAESRYQRAQGIRAQFEKLTTNGALEIANFPEINSAGASAAFAWISALDTAIEGSHALWCDDRMTRRLAAEKGVNSFGTMALIEALRRGGTLADDMAVAHQSELVARYFVGLGFRSDVLTHAANIDGWNPRGCAAFIAHSAPIHDADPLIAFVIDAVRRNISDPDSMRGWIAAAASWLVRIAPSAQAAQGNLEILLSTLLQQPWLESSKLPFVLQGIRDGIGTKDVPDPLRDVMERHYRLLAQQSSWAQAAQWIRELFALASTEDRIIAAGVVLDIR</sequence>